<reference evidence="3" key="1">
    <citation type="journal article" date="2023" name="G3 (Bethesda)">
        <title>Whole genome assembly and annotation of the endangered Caribbean coral Acropora cervicornis.</title>
        <authorList>
            <person name="Selwyn J.D."/>
            <person name="Vollmer S.V."/>
        </authorList>
    </citation>
    <scope>NUCLEOTIDE SEQUENCE</scope>
    <source>
        <strain evidence="3">K2</strain>
    </source>
</reference>
<feature type="compositionally biased region" description="Low complexity" evidence="1">
    <location>
        <begin position="1"/>
        <end position="24"/>
    </location>
</feature>
<evidence type="ECO:0000313" key="4">
    <source>
        <dbReference type="Proteomes" id="UP001249851"/>
    </source>
</evidence>
<gene>
    <name evidence="3" type="ORF">P5673_005068</name>
</gene>
<dbReference type="PANTHER" id="PTHR36981">
    <property type="entry name" value="ZGC:195170"/>
    <property type="match status" value="1"/>
</dbReference>
<evidence type="ECO:0000259" key="2">
    <source>
        <dbReference type="Pfam" id="PF20478"/>
    </source>
</evidence>
<reference evidence="3" key="2">
    <citation type="journal article" date="2023" name="Science">
        <title>Genomic signatures of disease resistance in endangered staghorn corals.</title>
        <authorList>
            <person name="Vollmer S.V."/>
            <person name="Selwyn J.D."/>
            <person name="Despard B.A."/>
            <person name="Roesel C.L."/>
        </authorList>
    </citation>
    <scope>NUCLEOTIDE SEQUENCE</scope>
    <source>
        <strain evidence="3">K2</strain>
    </source>
</reference>
<dbReference type="PANTHER" id="PTHR36981:SF1">
    <property type="entry name" value="P2X PURINORECEPTOR 7 INTRACELLULAR DOMAIN-CONTAINING PROTEIN"/>
    <property type="match status" value="1"/>
</dbReference>
<name>A0AAD9QZE9_ACRCE</name>
<sequence length="192" mass="21643">MSSRSSSPSILSDNDSELSSSLSEDVPEIIEGEFIPYDENLEPVATQEEAAAFEENSVREEEEQAVTKAEECICCKEIDRVGEVMSQVDLEDQCITLHPGFRDVCLNRWVLEIASLALKTKAGKSDTTLFSQGLKSESEFLRSVSYRQFTRLLWDFVGSSKRYPLPCCAYNAIRKAFPSENGQYHGFEEEED</sequence>
<feature type="region of interest" description="Disordered" evidence="1">
    <location>
        <begin position="1"/>
        <end position="25"/>
    </location>
</feature>
<protein>
    <recommendedName>
        <fullName evidence="2">P2X purinoreceptor 7 intracellular domain-containing protein</fullName>
    </recommendedName>
</protein>
<accession>A0AAD9QZE9</accession>
<dbReference type="EMBL" id="JARQWQ010000008">
    <property type="protein sequence ID" value="KAK2570281.1"/>
    <property type="molecule type" value="Genomic_DNA"/>
</dbReference>
<evidence type="ECO:0000256" key="1">
    <source>
        <dbReference type="SAM" id="MobiDB-lite"/>
    </source>
</evidence>
<feature type="domain" description="P2X purinoreceptor 7 intracellular" evidence="2">
    <location>
        <begin position="45"/>
        <end position="188"/>
    </location>
</feature>
<dbReference type="Pfam" id="PF20478">
    <property type="entry name" value="P2RX7_C"/>
    <property type="match status" value="1"/>
</dbReference>
<dbReference type="InterPro" id="IPR046815">
    <property type="entry name" value="P2RX7_C"/>
</dbReference>
<proteinExistence type="predicted"/>
<comment type="caution">
    <text evidence="3">The sequence shown here is derived from an EMBL/GenBank/DDBJ whole genome shotgun (WGS) entry which is preliminary data.</text>
</comment>
<dbReference type="Proteomes" id="UP001249851">
    <property type="component" value="Unassembled WGS sequence"/>
</dbReference>
<evidence type="ECO:0000313" key="3">
    <source>
        <dbReference type="EMBL" id="KAK2570281.1"/>
    </source>
</evidence>
<dbReference type="AlphaFoldDB" id="A0AAD9QZE9"/>
<keyword evidence="4" id="KW-1185">Reference proteome</keyword>
<organism evidence="3 4">
    <name type="scientific">Acropora cervicornis</name>
    <name type="common">Staghorn coral</name>
    <dbReference type="NCBI Taxonomy" id="6130"/>
    <lineage>
        <taxon>Eukaryota</taxon>
        <taxon>Metazoa</taxon>
        <taxon>Cnidaria</taxon>
        <taxon>Anthozoa</taxon>
        <taxon>Hexacorallia</taxon>
        <taxon>Scleractinia</taxon>
        <taxon>Astrocoeniina</taxon>
        <taxon>Acroporidae</taxon>
        <taxon>Acropora</taxon>
    </lineage>
</organism>